<dbReference type="Proteomes" id="UP000315295">
    <property type="component" value="Unassembled WGS sequence"/>
</dbReference>
<comment type="caution">
    <text evidence="2">The sequence shown here is derived from an EMBL/GenBank/DDBJ whole genome shotgun (WGS) entry which is preliminary data.</text>
</comment>
<dbReference type="EMBL" id="VIEB01000331">
    <property type="protein sequence ID" value="TQD94924.1"/>
    <property type="molecule type" value="Genomic_DNA"/>
</dbReference>
<reference evidence="2 3" key="1">
    <citation type="journal article" date="2019" name="G3 (Bethesda)">
        <title>Sequencing of a Wild Apple (Malus baccata) Genome Unravels the Differences Between Cultivated and Wild Apple Species Regarding Disease Resistance and Cold Tolerance.</title>
        <authorList>
            <person name="Chen X."/>
        </authorList>
    </citation>
    <scope>NUCLEOTIDE SEQUENCE [LARGE SCALE GENOMIC DNA]</scope>
    <source>
        <strain evidence="3">cv. Shandingzi</strain>
        <tissue evidence="2">Leaves</tissue>
    </source>
</reference>
<evidence type="ECO:0000313" key="3">
    <source>
        <dbReference type="Proteomes" id="UP000315295"/>
    </source>
</evidence>
<organism evidence="2 3">
    <name type="scientific">Malus baccata</name>
    <name type="common">Siberian crab apple</name>
    <name type="synonym">Pyrus baccata</name>
    <dbReference type="NCBI Taxonomy" id="106549"/>
    <lineage>
        <taxon>Eukaryota</taxon>
        <taxon>Viridiplantae</taxon>
        <taxon>Streptophyta</taxon>
        <taxon>Embryophyta</taxon>
        <taxon>Tracheophyta</taxon>
        <taxon>Spermatophyta</taxon>
        <taxon>Magnoliopsida</taxon>
        <taxon>eudicotyledons</taxon>
        <taxon>Gunneridae</taxon>
        <taxon>Pentapetalae</taxon>
        <taxon>rosids</taxon>
        <taxon>fabids</taxon>
        <taxon>Rosales</taxon>
        <taxon>Rosaceae</taxon>
        <taxon>Amygdaloideae</taxon>
        <taxon>Maleae</taxon>
        <taxon>Malus</taxon>
    </lineage>
</organism>
<dbReference type="Gene3D" id="1.10.287.2250">
    <property type="match status" value="1"/>
</dbReference>
<dbReference type="AlphaFoldDB" id="A0A540M841"/>
<evidence type="ECO:0000259" key="1">
    <source>
        <dbReference type="Pfam" id="PF08246"/>
    </source>
</evidence>
<proteinExistence type="predicted"/>
<evidence type="ECO:0000313" key="2">
    <source>
        <dbReference type="EMBL" id="TQD94924.1"/>
    </source>
</evidence>
<accession>A0A540M841</accession>
<gene>
    <name evidence="2" type="ORF">C1H46_019470</name>
</gene>
<keyword evidence="3" id="KW-1185">Reference proteome</keyword>
<dbReference type="STRING" id="106549.A0A540M841"/>
<protein>
    <recommendedName>
        <fullName evidence="1">Cathepsin propeptide inhibitor domain-containing protein</fullName>
    </recommendedName>
</protein>
<dbReference type="Pfam" id="PF08246">
    <property type="entry name" value="Inhibitor_I29"/>
    <property type="match status" value="1"/>
</dbReference>
<feature type="domain" description="Cathepsin propeptide inhibitor" evidence="1">
    <location>
        <begin position="109"/>
        <end position="143"/>
    </location>
</feature>
<dbReference type="InterPro" id="IPR013201">
    <property type="entry name" value="Prot_inhib_I29"/>
</dbReference>
<name>A0A540M841_MALBA</name>
<sequence length="145" mass="16439">MLLPEQPTPPGESHSYPQAHGFLHRREENSTSSSIRLKKNTNSHGFLHRNKYTKMAPAAASDFSNRAKHGELRLGGISCDKKKLKVFNLDPFDYQSILDALKGHSGLFYSFEIFNDSLKFIDEHNALDRPYKVSLNAFADQTTKL</sequence>